<reference evidence="1 2" key="1">
    <citation type="submission" date="2019-03" db="EMBL/GenBank/DDBJ databases">
        <title>Single cell metagenomics reveals metabolic interactions within the superorganism composed of flagellate Streblomastix strix and complex community of Bacteroidetes bacteria on its surface.</title>
        <authorList>
            <person name="Treitli S.C."/>
            <person name="Kolisko M."/>
            <person name="Husnik F."/>
            <person name="Keeling P."/>
            <person name="Hampl V."/>
        </authorList>
    </citation>
    <scope>NUCLEOTIDE SEQUENCE [LARGE SCALE GENOMIC DNA]</scope>
    <source>
        <strain evidence="1">ST1C</strain>
    </source>
</reference>
<organism evidence="1 2">
    <name type="scientific">Streblomastix strix</name>
    <dbReference type="NCBI Taxonomy" id="222440"/>
    <lineage>
        <taxon>Eukaryota</taxon>
        <taxon>Metamonada</taxon>
        <taxon>Preaxostyla</taxon>
        <taxon>Oxymonadida</taxon>
        <taxon>Streblomastigidae</taxon>
        <taxon>Streblomastix</taxon>
    </lineage>
</organism>
<evidence type="ECO:0000313" key="1">
    <source>
        <dbReference type="EMBL" id="KAA6396169.1"/>
    </source>
</evidence>
<comment type="caution">
    <text evidence="1">The sequence shown here is derived from an EMBL/GenBank/DDBJ whole genome shotgun (WGS) entry which is preliminary data.</text>
</comment>
<sequence length="280" mass="31767">MAQKGALTVLLDFLGFEEQQIHSSLVKQLIRPIFMRTRKKDKEEGIQQFRQLLLQIESENESNMRNTEIKEQLMFIALTIFLVITTAELAKFHRANDISQSDAELKNWAIKSEELLNFSELEKLRDPDDLSTGIRQLIQKSGIDKKYSLTSIPSDKITTLLSKRISSSAADRFIHHSEVASTFRRYFDRNSNDCARKLIAGISRVTENELEEERECAEQLGLPGNNKSQATFQQCSPIKQRFGTYSPGGRSQPGGICGSIRRGYQLLLCPTSFIQCSPSN</sequence>
<protein>
    <submittedName>
        <fullName evidence="1">Uncharacterized protein</fullName>
    </submittedName>
</protein>
<dbReference type="AlphaFoldDB" id="A0A5J4WPV0"/>
<accession>A0A5J4WPV0</accession>
<dbReference type="Proteomes" id="UP000324800">
    <property type="component" value="Unassembled WGS sequence"/>
</dbReference>
<dbReference type="EMBL" id="SNRW01001497">
    <property type="protein sequence ID" value="KAA6396169.1"/>
    <property type="molecule type" value="Genomic_DNA"/>
</dbReference>
<gene>
    <name evidence="1" type="ORF">EZS28_008307</name>
</gene>
<proteinExistence type="predicted"/>
<name>A0A5J4WPV0_9EUKA</name>
<evidence type="ECO:0000313" key="2">
    <source>
        <dbReference type="Proteomes" id="UP000324800"/>
    </source>
</evidence>